<feature type="compositionally biased region" description="Basic and acidic residues" evidence="1">
    <location>
        <begin position="689"/>
        <end position="700"/>
    </location>
</feature>
<comment type="caution">
    <text evidence="2">The sequence shown here is derived from an EMBL/GenBank/DDBJ whole genome shotgun (WGS) entry which is preliminary data.</text>
</comment>
<sequence length="1094" mass="120959">MVRRRQGARPSDGPASPRRRTIEASVTSAADAAHPTVAAAAAVGVAAVAAAAGAPAGSLCWCSCCAPVFPPMVRRRQGARPSDGPASSRRRTIEASGTAVADAVVPTAVATVAGAVVPTVAVTSKGWSRWHSCCAPVFPPMVRRRQGAIPSDGSASSRRWTIEASVTAVVDVAHPTVSAAAAVGVAVIAATAASSRRRTMEASDTAGADAALPTAIAAAAGAVVLTVAVTYACSSGVSTPKVVGRAVTFQEKYWAIDWHLGMKIPCCGPVIFLRNESSGYYPCGGIKTYSFDKSMLDEEYMRFHLTTCFNIDGHEVPDNYKLMSLHVEKFQGYSIRAASMSPFDKSKKKDASQIVMLRSFEFLKRVNCYKVSNHIVTIDNNLQLSTPFVPFDCDLGDFADMAVGKSCGEPKTSARMSKSEVASTQAKSVSKSASLLRPKGVSATRAPSHAEYAARVSLTPAGTGHEDDDENTEEDSRFRQWDGGQWADGNDVKDTEGDDAEQRFRDGAHDEEGSLEDDLAEDDGSEGQEDGGHKDDGSEEEENEDASDEDATKREDNYEGGSEGDEGGADDDDGGNRGSQKRQEQSSHATSHDGPSEDDDVLHGTQRSVCMRKWKMRCEKAEKEKWRQAKLISLQASKEAYNKSLEAQSAKPTKEKRVRTRSSQRPKKKAKAEEKKEVADSGDKAAGVDPRHTASKPRELTNDTIDTTRCFFLEYDEDGNVIDRPTQVFVDVVKILSNPSEGVQYNHRPLNEMFVTSIRDVMEHPEKQKECDRNTWILAPVAEVQKDDRKQWECVKPEEWDDDKVASYHWYTVADQYTAEAAKSLIDAKSSADHKWGVHYWKARVVYFDDDHLEGYAYISTFDNTRETRAIPSSFQMVNQSLAKRFVRNWSSLLRSYMCLAASSRVVWNLVEKFFDKWEKGELSWQDGVRPVDQEGKAGEAAGPSPAAKTVKGKKVLVHYVQSNKSSSGFYVCINDPFASAWKVFDDFTSREKEMTLEKILAEHVVVTSGRTFVKKLMNMQDLYVEVRRERYMIRMFNYILFKIEQRSKEELNDKFFFGYDTIMRLFALRGLTTEKWEETKSKIVAEKTINVPK</sequence>
<dbReference type="AlphaFoldDB" id="A0A388JQH1"/>
<feature type="compositionally biased region" description="Polar residues" evidence="1">
    <location>
        <begin position="414"/>
        <end position="433"/>
    </location>
</feature>
<feature type="region of interest" description="Disordered" evidence="1">
    <location>
        <begin position="643"/>
        <end position="700"/>
    </location>
</feature>
<feature type="compositionally biased region" description="Acidic residues" evidence="1">
    <location>
        <begin position="513"/>
        <end position="529"/>
    </location>
</feature>
<dbReference type="EMBL" id="BFEA01000008">
    <property type="protein sequence ID" value="GBG60027.1"/>
    <property type="molecule type" value="Genomic_DNA"/>
</dbReference>
<name>A0A388JQH1_CHABU</name>
<feature type="compositionally biased region" description="Basic residues" evidence="1">
    <location>
        <begin position="654"/>
        <end position="670"/>
    </location>
</feature>
<evidence type="ECO:0000313" key="2">
    <source>
        <dbReference type="EMBL" id="GBG60027.1"/>
    </source>
</evidence>
<feature type="compositionally biased region" description="Basic and acidic residues" evidence="1">
    <location>
        <begin position="581"/>
        <end position="595"/>
    </location>
</feature>
<reference evidence="2 3" key="1">
    <citation type="journal article" date="2018" name="Cell">
        <title>The Chara Genome: Secondary Complexity and Implications for Plant Terrestrialization.</title>
        <authorList>
            <person name="Nishiyama T."/>
            <person name="Sakayama H."/>
            <person name="Vries J.D."/>
            <person name="Buschmann H."/>
            <person name="Saint-Marcoux D."/>
            <person name="Ullrich K.K."/>
            <person name="Haas F.B."/>
            <person name="Vanderstraeten L."/>
            <person name="Becker D."/>
            <person name="Lang D."/>
            <person name="Vosolsobe S."/>
            <person name="Rombauts S."/>
            <person name="Wilhelmsson P.K.I."/>
            <person name="Janitza P."/>
            <person name="Kern R."/>
            <person name="Heyl A."/>
            <person name="Rumpler F."/>
            <person name="Villalobos L.I.A.C."/>
            <person name="Clay J.M."/>
            <person name="Skokan R."/>
            <person name="Toyoda A."/>
            <person name="Suzuki Y."/>
            <person name="Kagoshima H."/>
            <person name="Schijlen E."/>
            <person name="Tajeshwar N."/>
            <person name="Catarino B."/>
            <person name="Hetherington A.J."/>
            <person name="Saltykova A."/>
            <person name="Bonnot C."/>
            <person name="Breuninger H."/>
            <person name="Symeonidi A."/>
            <person name="Radhakrishnan G.V."/>
            <person name="Van Nieuwerburgh F."/>
            <person name="Deforce D."/>
            <person name="Chang C."/>
            <person name="Karol K.G."/>
            <person name="Hedrich R."/>
            <person name="Ulvskov P."/>
            <person name="Glockner G."/>
            <person name="Delwiche C.F."/>
            <person name="Petrasek J."/>
            <person name="Van de Peer Y."/>
            <person name="Friml J."/>
            <person name="Beilby M."/>
            <person name="Dolan L."/>
            <person name="Kohara Y."/>
            <person name="Sugano S."/>
            <person name="Fujiyama A."/>
            <person name="Delaux P.-M."/>
            <person name="Quint M."/>
            <person name="TheiBen G."/>
            <person name="Hagemann M."/>
            <person name="Harholt J."/>
            <person name="Dunand C."/>
            <person name="Zachgo S."/>
            <person name="Langdale J."/>
            <person name="Maumus F."/>
            <person name="Straeten D.V.D."/>
            <person name="Gould S.B."/>
            <person name="Rensing S.A."/>
        </authorList>
    </citation>
    <scope>NUCLEOTIDE SEQUENCE [LARGE SCALE GENOMIC DNA]</scope>
    <source>
        <strain evidence="2 3">S276</strain>
    </source>
</reference>
<evidence type="ECO:0000256" key="1">
    <source>
        <dbReference type="SAM" id="MobiDB-lite"/>
    </source>
</evidence>
<proteinExistence type="predicted"/>
<accession>A0A388JQH1</accession>
<feature type="region of interest" description="Disordered" evidence="1">
    <location>
        <begin position="75"/>
        <end position="97"/>
    </location>
</feature>
<dbReference type="Gramene" id="GBG60027">
    <property type="protein sequence ID" value="GBG60027"/>
    <property type="gene ID" value="CBR_g358"/>
</dbReference>
<evidence type="ECO:0000313" key="3">
    <source>
        <dbReference type="Proteomes" id="UP000265515"/>
    </source>
</evidence>
<gene>
    <name evidence="2" type="ORF">CBR_g358</name>
</gene>
<feature type="compositionally biased region" description="Basic and acidic residues" evidence="1">
    <location>
        <begin position="490"/>
        <end position="512"/>
    </location>
</feature>
<keyword evidence="3" id="KW-1185">Reference proteome</keyword>
<organism evidence="2 3">
    <name type="scientific">Chara braunii</name>
    <name type="common">Braun's stonewort</name>
    <dbReference type="NCBI Taxonomy" id="69332"/>
    <lineage>
        <taxon>Eukaryota</taxon>
        <taxon>Viridiplantae</taxon>
        <taxon>Streptophyta</taxon>
        <taxon>Charophyceae</taxon>
        <taxon>Charales</taxon>
        <taxon>Characeae</taxon>
        <taxon>Chara</taxon>
    </lineage>
</organism>
<feature type="region of interest" description="Disordered" evidence="1">
    <location>
        <begin position="1"/>
        <end position="27"/>
    </location>
</feature>
<feature type="compositionally biased region" description="Basic and acidic residues" evidence="1">
    <location>
        <begin position="671"/>
        <end position="683"/>
    </location>
</feature>
<feature type="compositionally biased region" description="Acidic residues" evidence="1">
    <location>
        <begin position="537"/>
        <end position="549"/>
    </location>
</feature>
<feature type="compositionally biased region" description="Acidic residues" evidence="1">
    <location>
        <begin position="562"/>
        <end position="573"/>
    </location>
</feature>
<protein>
    <submittedName>
        <fullName evidence="2">Uncharacterized protein</fullName>
    </submittedName>
</protein>
<dbReference type="Proteomes" id="UP000265515">
    <property type="component" value="Unassembled WGS sequence"/>
</dbReference>
<feature type="region of interest" description="Disordered" evidence="1">
    <location>
        <begin position="409"/>
        <end position="613"/>
    </location>
</feature>